<keyword evidence="3" id="KW-1185">Reference proteome</keyword>
<reference evidence="2" key="1">
    <citation type="submission" date="2020-11" db="EMBL/GenBank/DDBJ databases">
        <title>Nocardia NEAU-351.nov., a novel actinomycete isolated from the cow dung.</title>
        <authorList>
            <person name="Zhang X."/>
        </authorList>
    </citation>
    <scope>NUCLEOTIDE SEQUENCE</scope>
    <source>
        <strain evidence="2">NEAU-351</strain>
    </source>
</reference>
<dbReference type="RefSeq" id="WP_196153619.1">
    <property type="nucleotide sequence ID" value="NZ_JADMLG010000023.1"/>
</dbReference>
<dbReference type="AlphaFoldDB" id="A0A931N726"/>
<dbReference type="InterPro" id="IPR049244">
    <property type="entry name" value="DUF6879"/>
</dbReference>
<evidence type="ECO:0000313" key="3">
    <source>
        <dbReference type="Proteomes" id="UP000655751"/>
    </source>
</evidence>
<name>A0A931N726_9NOCA</name>
<feature type="domain" description="DUF6879" evidence="1">
    <location>
        <begin position="7"/>
        <end position="170"/>
    </location>
</feature>
<accession>A0A931N726</accession>
<dbReference type="Pfam" id="PF21806">
    <property type="entry name" value="DUF6879"/>
    <property type="match status" value="1"/>
</dbReference>
<gene>
    <name evidence="2" type="ORF">IT779_34225</name>
</gene>
<evidence type="ECO:0000313" key="2">
    <source>
        <dbReference type="EMBL" id="MBH0781342.1"/>
    </source>
</evidence>
<sequence>MASITDDEFDRLLTTFDRESVHLESRDAYGTAVELPHMAQWAAGEPDDLEWLAGWCATLRDHVNAGRSVRRARIVSEPLSDYQRWSHAIAGPMVDAGEDIRWVPRRLVSSVAIPGNDFYLFDDRLVVFLHYAGNGLGTDKVTSTDPDDIQRCRTAFEAVWTLAIPHREYKPVQFG</sequence>
<dbReference type="EMBL" id="JADMLG010000023">
    <property type="protein sequence ID" value="MBH0781342.1"/>
    <property type="molecule type" value="Genomic_DNA"/>
</dbReference>
<evidence type="ECO:0000259" key="1">
    <source>
        <dbReference type="Pfam" id="PF21806"/>
    </source>
</evidence>
<comment type="caution">
    <text evidence="2">The sequence shown here is derived from an EMBL/GenBank/DDBJ whole genome shotgun (WGS) entry which is preliminary data.</text>
</comment>
<organism evidence="2 3">
    <name type="scientific">Nocardia bovistercoris</name>
    <dbReference type="NCBI Taxonomy" id="2785916"/>
    <lineage>
        <taxon>Bacteria</taxon>
        <taxon>Bacillati</taxon>
        <taxon>Actinomycetota</taxon>
        <taxon>Actinomycetes</taxon>
        <taxon>Mycobacteriales</taxon>
        <taxon>Nocardiaceae</taxon>
        <taxon>Nocardia</taxon>
    </lineage>
</organism>
<protein>
    <recommendedName>
        <fullName evidence="1">DUF6879 domain-containing protein</fullName>
    </recommendedName>
</protein>
<proteinExistence type="predicted"/>
<dbReference type="Proteomes" id="UP000655751">
    <property type="component" value="Unassembled WGS sequence"/>
</dbReference>